<keyword evidence="20" id="KW-1185">Reference proteome</keyword>
<dbReference type="Gene3D" id="3.30.565.10">
    <property type="entry name" value="Histidine kinase-like ATPase, C-terminal domain"/>
    <property type="match status" value="1"/>
</dbReference>
<keyword evidence="4" id="KW-1003">Cell membrane</keyword>
<evidence type="ECO:0000256" key="7">
    <source>
        <dbReference type="ARBA" id="ARBA00022692"/>
    </source>
</evidence>
<proteinExistence type="predicted"/>
<feature type="domain" description="Response regulatory" evidence="18">
    <location>
        <begin position="1147"/>
        <end position="1260"/>
    </location>
</feature>
<dbReference type="SMART" id="SM00388">
    <property type="entry name" value="HisKA"/>
    <property type="match status" value="1"/>
</dbReference>
<keyword evidence="7" id="KW-0812">Transmembrane</keyword>
<dbReference type="SMART" id="SM00387">
    <property type="entry name" value="HATPase_c"/>
    <property type="match status" value="1"/>
</dbReference>
<comment type="subcellular location">
    <subcellularLocation>
        <location evidence="2">Cell membrane</location>
        <topology evidence="2">Multi-pass membrane protein</topology>
    </subcellularLocation>
</comment>
<dbReference type="InterPro" id="IPR011110">
    <property type="entry name" value="Reg_prop"/>
</dbReference>
<keyword evidence="8" id="KW-0547">Nucleotide-binding</keyword>
<dbReference type="Gene3D" id="2.60.40.10">
    <property type="entry name" value="Immunoglobulins"/>
    <property type="match status" value="1"/>
</dbReference>
<evidence type="ECO:0000313" key="19">
    <source>
        <dbReference type="EMBL" id="RAJ93196.1"/>
    </source>
</evidence>
<feature type="modified residue" description="4-aspartylphosphate" evidence="14">
    <location>
        <position position="1338"/>
    </location>
</feature>
<keyword evidence="9 19" id="KW-0418">Kinase</keyword>
<dbReference type="SUPFAM" id="SSF47384">
    <property type="entry name" value="Homodimeric domain of signal transducing histidine kinase"/>
    <property type="match status" value="1"/>
</dbReference>
<feature type="signal peptide" evidence="16">
    <location>
        <begin position="1"/>
        <end position="20"/>
    </location>
</feature>
<dbReference type="FunFam" id="3.30.565.10:FF:000010">
    <property type="entry name" value="Sensor histidine kinase RcsC"/>
    <property type="match status" value="1"/>
</dbReference>
<dbReference type="PANTHER" id="PTHR45339">
    <property type="entry name" value="HYBRID SIGNAL TRANSDUCTION HISTIDINE KINASE J"/>
    <property type="match status" value="1"/>
</dbReference>
<dbReference type="RefSeq" id="WP_111630726.1">
    <property type="nucleotide sequence ID" value="NZ_QLMC01000006.1"/>
</dbReference>
<gene>
    <name evidence="19" type="ORF">LX87_04708</name>
</gene>
<evidence type="ECO:0000259" key="18">
    <source>
        <dbReference type="PROSITE" id="PS50110"/>
    </source>
</evidence>
<dbReference type="PANTHER" id="PTHR45339:SF1">
    <property type="entry name" value="HYBRID SIGNAL TRANSDUCTION HISTIDINE KINASE J"/>
    <property type="match status" value="1"/>
</dbReference>
<keyword evidence="16" id="KW-0732">Signal</keyword>
<protein>
    <recommendedName>
        <fullName evidence="3">histidine kinase</fullName>
        <ecNumber evidence="3">2.7.13.3</ecNumber>
    </recommendedName>
</protein>
<dbReference type="InterPro" id="IPR011123">
    <property type="entry name" value="Y_Y_Y"/>
</dbReference>
<name>A0A327WR91_LARAB</name>
<dbReference type="OrthoDB" id="9797097at2"/>
<evidence type="ECO:0000256" key="13">
    <source>
        <dbReference type="ARBA" id="ARBA00023136"/>
    </source>
</evidence>
<evidence type="ECO:0000256" key="3">
    <source>
        <dbReference type="ARBA" id="ARBA00012438"/>
    </source>
</evidence>
<dbReference type="CDD" id="cd16922">
    <property type="entry name" value="HATPase_EvgS-ArcB-TorS-like"/>
    <property type="match status" value="1"/>
</dbReference>
<dbReference type="InterPro" id="IPR004358">
    <property type="entry name" value="Sig_transdc_His_kin-like_C"/>
</dbReference>
<feature type="domain" description="Response regulatory" evidence="18">
    <location>
        <begin position="1289"/>
        <end position="1404"/>
    </location>
</feature>
<dbReference type="Pfam" id="PF07494">
    <property type="entry name" value="Reg_prop"/>
    <property type="match status" value="12"/>
</dbReference>
<dbReference type="SUPFAM" id="SSF63829">
    <property type="entry name" value="Calcium-dependent phosphotriesterase"/>
    <property type="match status" value="3"/>
</dbReference>
<feature type="coiled-coil region" evidence="15">
    <location>
        <begin position="815"/>
        <end position="898"/>
    </location>
</feature>
<evidence type="ECO:0000259" key="17">
    <source>
        <dbReference type="PROSITE" id="PS50109"/>
    </source>
</evidence>
<dbReference type="Gene3D" id="3.40.50.2300">
    <property type="match status" value="2"/>
</dbReference>
<evidence type="ECO:0000256" key="15">
    <source>
        <dbReference type="SAM" id="Coils"/>
    </source>
</evidence>
<keyword evidence="6" id="KW-0808">Transferase</keyword>
<dbReference type="InterPro" id="IPR013783">
    <property type="entry name" value="Ig-like_fold"/>
</dbReference>
<evidence type="ECO:0000256" key="1">
    <source>
        <dbReference type="ARBA" id="ARBA00000085"/>
    </source>
</evidence>
<dbReference type="SUPFAM" id="SSF55874">
    <property type="entry name" value="ATPase domain of HSP90 chaperone/DNA topoisomerase II/histidine kinase"/>
    <property type="match status" value="1"/>
</dbReference>
<dbReference type="FunFam" id="1.10.287.130:FF:000003">
    <property type="entry name" value="Histidine kinase"/>
    <property type="match status" value="1"/>
</dbReference>
<comment type="caution">
    <text evidence="19">The sequence shown here is derived from an EMBL/GenBank/DDBJ whole genome shotgun (WGS) entry which is preliminary data.</text>
</comment>
<dbReference type="EMBL" id="QLMC01000006">
    <property type="protein sequence ID" value="RAJ93196.1"/>
    <property type="molecule type" value="Genomic_DNA"/>
</dbReference>
<dbReference type="FunFam" id="2.60.40.10:FF:000791">
    <property type="entry name" value="Two-component system sensor histidine kinase/response regulator"/>
    <property type="match status" value="1"/>
</dbReference>
<reference evidence="19 20" key="1">
    <citation type="submission" date="2018-06" db="EMBL/GenBank/DDBJ databases">
        <title>Genomic Encyclopedia of Archaeal and Bacterial Type Strains, Phase II (KMG-II): from individual species to whole genera.</title>
        <authorList>
            <person name="Goeker M."/>
        </authorList>
    </citation>
    <scope>NUCLEOTIDE SEQUENCE [LARGE SCALE GENOMIC DNA]</scope>
    <source>
        <strain evidence="19 20">DSM 21851</strain>
    </source>
</reference>
<dbReference type="CDD" id="cd00082">
    <property type="entry name" value="HisKA"/>
    <property type="match status" value="1"/>
</dbReference>
<keyword evidence="15" id="KW-0175">Coiled coil</keyword>
<evidence type="ECO:0000256" key="12">
    <source>
        <dbReference type="ARBA" id="ARBA00023012"/>
    </source>
</evidence>
<evidence type="ECO:0000256" key="2">
    <source>
        <dbReference type="ARBA" id="ARBA00004651"/>
    </source>
</evidence>
<dbReference type="CDD" id="cd17546">
    <property type="entry name" value="REC_hyHK_CKI1_RcsC-like"/>
    <property type="match status" value="2"/>
</dbReference>
<dbReference type="Gene3D" id="1.10.287.130">
    <property type="match status" value="1"/>
</dbReference>
<dbReference type="SUPFAM" id="SSF52172">
    <property type="entry name" value="CheY-like"/>
    <property type="match status" value="2"/>
</dbReference>
<evidence type="ECO:0000256" key="16">
    <source>
        <dbReference type="SAM" id="SignalP"/>
    </source>
</evidence>
<dbReference type="InterPro" id="IPR003594">
    <property type="entry name" value="HATPase_dom"/>
</dbReference>
<dbReference type="Proteomes" id="UP000248790">
    <property type="component" value="Unassembled WGS sequence"/>
</dbReference>
<dbReference type="Pfam" id="PF00072">
    <property type="entry name" value="Response_reg"/>
    <property type="match status" value="2"/>
</dbReference>
<dbReference type="PROSITE" id="PS50110">
    <property type="entry name" value="RESPONSE_REGULATORY"/>
    <property type="match status" value="2"/>
</dbReference>
<dbReference type="SMART" id="SM00448">
    <property type="entry name" value="REC"/>
    <property type="match status" value="2"/>
</dbReference>
<dbReference type="InterPro" id="IPR036097">
    <property type="entry name" value="HisK_dim/P_sf"/>
</dbReference>
<dbReference type="InterPro" id="IPR005467">
    <property type="entry name" value="His_kinase_dom"/>
</dbReference>
<feature type="domain" description="Histidine kinase" evidence="17">
    <location>
        <begin position="905"/>
        <end position="1127"/>
    </location>
</feature>
<evidence type="ECO:0000256" key="10">
    <source>
        <dbReference type="ARBA" id="ARBA00022840"/>
    </source>
</evidence>
<keyword evidence="13" id="KW-0472">Membrane</keyword>
<dbReference type="InterPro" id="IPR001789">
    <property type="entry name" value="Sig_transdc_resp-reg_receiver"/>
</dbReference>
<dbReference type="InterPro" id="IPR003661">
    <property type="entry name" value="HisK_dim/P_dom"/>
</dbReference>
<dbReference type="Pfam" id="PF07495">
    <property type="entry name" value="Y_Y_Y"/>
    <property type="match status" value="1"/>
</dbReference>
<dbReference type="PROSITE" id="PS50109">
    <property type="entry name" value="HIS_KIN"/>
    <property type="match status" value="1"/>
</dbReference>
<evidence type="ECO:0000256" key="4">
    <source>
        <dbReference type="ARBA" id="ARBA00022475"/>
    </source>
</evidence>
<evidence type="ECO:0000256" key="11">
    <source>
        <dbReference type="ARBA" id="ARBA00022989"/>
    </source>
</evidence>
<evidence type="ECO:0000256" key="9">
    <source>
        <dbReference type="ARBA" id="ARBA00022777"/>
    </source>
</evidence>
<evidence type="ECO:0000256" key="14">
    <source>
        <dbReference type="PROSITE-ProRule" id="PRU00169"/>
    </source>
</evidence>
<dbReference type="EC" id="2.7.13.3" evidence="3"/>
<evidence type="ECO:0000313" key="20">
    <source>
        <dbReference type="Proteomes" id="UP000248790"/>
    </source>
</evidence>
<dbReference type="GO" id="GO:0005524">
    <property type="term" value="F:ATP binding"/>
    <property type="evidence" value="ECO:0007669"/>
    <property type="project" value="UniProtKB-KW"/>
</dbReference>
<comment type="catalytic activity">
    <reaction evidence="1">
        <text>ATP + protein L-histidine = ADP + protein N-phospho-L-histidine.</text>
        <dbReference type="EC" id="2.7.13.3"/>
    </reaction>
</comment>
<accession>A0A327WR91</accession>
<keyword evidence="12" id="KW-0902">Two-component regulatory system</keyword>
<dbReference type="InterPro" id="IPR036890">
    <property type="entry name" value="HATPase_C_sf"/>
</dbReference>
<dbReference type="GO" id="GO:0000155">
    <property type="term" value="F:phosphorelay sensor kinase activity"/>
    <property type="evidence" value="ECO:0007669"/>
    <property type="project" value="InterPro"/>
</dbReference>
<keyword evidence="10" id="KW-0067">ATP-binding</keyword>
<dbReference type="GO" id="GO:0005886">
    <property type="term" value="C:plasma membrane"/>
    <property type="evidence" value="ECO:0007669"/>
    <property type="project" value="UniProtKB-SubCell"/>
</dbReference>
<evidence type="ECO:0000256" key="5">
    <source>
        <dbReference type="ARBA" id="ARBA00022553"/>
    </source>
</evidence>
<keyword evidence="5 14" id="KW-0597">Phosphoprotein</keyword>
<dbReference type="CDD" id="cd00146">
    <property type="entry name" value="PKD"/>
    <property type="match status" value="1"/>
</dbReference>
<dbReference type="Pfam" id="PF02518">
    <property type="entry name" value="HATPase_c"/>
    <property type="match status" value="1"/>
</dbReference>
<sequence>MKSFITLLLAYSLFSYSSQAQISQIRFKHITTQEGLSESNVTCILQDKQGFMWFGTQDGLNKYDGYSFTIYQNEPRDPASLSDNYILSLYEDRKGRLWVGTDDGGLCLLNKQTGKFTVYKHSDTKTPGNNRVTSIAEDRQGKLWIGTDEGLMQFNPESRTFIYYRHQAGIPGSLSHNLIRDVLVDRRGQIWVATYGGGLDRLDLTTRQFRHYKNRASDKTSLSQNTLKKLFEDANGRLWIGTEGGGLNLLNADQTTFTRFRHNRAVSTSISHDDVNTMQEDENGNLWVGTENGGISVLNKSRTAFTRYSYDENNPYGLNNGSIYAIFRDRNGNMWVGTYSGGVNFFDHQPGKFELIQKDLRNPDGLNNTNVTAVLEDHQGNLWMGTDGGGLNVLLKGTNRYLHYQHNPDNPRSIASNYIMSLYQDSDRNIWVGSYKGGVSVWQEKSGDFLNYTQTDNDKGLSQETVSTMVEGEKGQIWLGTQGNGISRYDKKTGRFTHYRPNPARPDSLIQGYISSLHYDHSGTVWIGTEGDGVSRFDPKSGIFRAYHHDRANTNSLSHNLVISLYEDSRRQMWIGTYGGLNRFDPSTQSFTVYKEKQGLANKVIQGIVSDRHGNLWISTNKGLSKFNPQTKTFRNYDAGDGLQKSSFNRMAVFKGPQGTLYFGGISGLNRFHPDSLRDNLVIPPVVITNLRIFDRPVLLRSRQITLSHSQSTVTFEFAALNYSQPERNQYVYKLEGFDQDWSLKSLRRTATYTNLEPGVYTFRVKASNNDGFWNDQGTTFRVIIKPPFWQTWWFKISVAILLLISTNLIHQWRIRSLKNHKKELERLVSERTAEVLYQKEELQSQAEELQSQTEELQSQAEELQSQTEHMQRLIEQLNEGRKKEQAARQEAENATKAKSVFLATMSHEIRTPMNGVLGMTYLLQETELSKEQHEYVETIYQCGTNLLGVINDILDFSKIESGNLELEQHDIDLRNSIEEVLDLFATKAATVGLDLIYQVCPQVPQHIVSDGLRLRQILINLVGNAVKFTHKGEVFIKVMLNRCINDQELELAFQVRDTGIGIAEDKLQRLFKAFSQVDSSMTRKYGGTGLGLAISERLVRLMGGEITVESQEGQGTVFTFTIRCQARAHPQRNAILTYTTDLVGQRVLIVDDSQTNLESLQGQLAAWGLSPSIALSGQQALALLTADSAFQVVLTDLHMPGMNGVELARQIKISYPRLPVILLRFLGEESGKDDSRLFSAILTKPIHQQQLFDLVGRHLNLSQESPAVASHPIQQSLSTDFASKNPLTILVAEDYPANQKLILNILTKLGYAPHLAQNGLEAVSMLQNQAFDVILMDVQMPHMNGLEATHCIRQRPGPQPVIIAMTANALKEDQEKCLQVGMDDYLSKPLMLNALKTALERASARKKQTT</sequence>
<dbReference type="InterPro" id="IPR011006">
    <property type="entry name" value="CheY-like_superfamily"/>
</dbReference>
<feature type="modified residue" description="4-aspartylphosphate" evidence="14">
    <location>
        <position position="1197"/>
    </location>
</feature>
<dbReference type="InterPro" id="IPR015943">
    <property type="entry name" value="WD40/YVTN_repeat-like_dom_sf"/>
</dbReference>
<evidence type="ECO:0000256" key="8">
    <source>
        <dbReference type="ARBA" id="ARBA00022741"/>
    </source>
</evidence>
<dbReference type="Gene3D" id="2.130.10.10">
    <property type="entry name" value="YVTN repeat-like/Quinoprotein amine dehydrogenase"/>
    <property type="match status" value="4"/>
</dbReference>
<dbReference type="PRINTS" id="PR00344">
    <property type="entry name" value="BCTRLSENSOR"/>
</dbReference>
<dbReference type="Pfam" id="PF00512">
    <property type="entry name" value="HisKA"/>
    <property type="match status" value="1"/>
</dbReference>
<feature type="chain" id="PRO_5016337281" description="histidine kinase" evidence="16">
    <location>
        <begin position="21"/>
        <end position="1411"/>
    </location>
</feature>
<evidence type="ECO:0000256" key="6">
    <source>
        <dbReference type="ARBA" id="ARBA00022679"/>
    </source>
</evidence>
<keyword evidence="11" id="KW-1133">Transmembrane helix</keyword>
<organism evidence="19 20">
    <name type="scientific">Larkinella arboricola</name>
    <dbReference type="NCBI Taxonomy" id="643671"/>
    <lineage>
        <taxon>Bacteria</taxon>
        <taxon>Pseudomonadati</taxon>
        <taxon>Bacteroidota</taxon>
        <taxon>Cytophagia</taxon>
        <taxon>Cytophagales</taxon>
        <taxon>Spirosomataceae</taxon>
        <taxon>Larkinella</taxon>
    </lineage>
</organism>